<dbReference type="InterPro" id="IPR021655">
    <property type="entry name" value="Put_metal-bd"/>
</dbReference>
<sequence length="147" mass="16417">MPATGVVQPAGNFQRQLGVRGGMDYEQLRKLRLQAEREAEAARRPPAVVPQNRRDYRRQPADCDDRDRSVHPNQVEVCNFKDDNCDGEVDEGVTWTVWRDQDGDGFGDARYPVATCPVGQALSNLSLNDRDCDDADRARNPSLGTCP</sequence>
<comment type="caution">
    <text evidence="2">The sequence shown here is derived from an EMBL/GenBank/DDBJ whole genome shotgun (WGS) entry which is preliminary data.</text>
</comment>
<feature type="compositionally biased region" description="Basic and acidic residues" evidence="1">
    <location>
        <begin position="52"/>
        <end position="69"/>
    </location>
</feature>
<keyword evidence="3" id="KW-1185">Reference proteome</keyword>
<proteinExistence type="predicted"/>
<feature type="region of interest" description="Disordered" evidence="1">
    <location>
        <begin position="36"/>
        <end position="69"/>
    </location>
</feature>
<dbReference type="EMBL" id="PVLF01000015">
    <property type="protein sequence ID" value="PRH81918.1"/>
    <property type="molecule type" value="Genomic_DNA"/>
</dbReference>
<accession>A0A2P6M7H1</accession>
<evidence type="ECO:0000313" key="3">
    <source>
        <dbReference type="Proteomes" id="UP000241736"/>
    </source>
</evidence>
<dbReference type="OrthoDB" id="68195at2"/>
<evidence type="ECO:0000313" key="2">
    <source>
        <dbReference type="EMBL" id="PRH81918.1"/>
    </source>
</evidence>
<dbReference type="Proteomes" id="UP000241736">
    <property type="component" value="Unassembled WGS sequence"/>
</dbReference>
<organism evidence="2 3">
    <name type="scientific">Arenimonas caeni</name>
    <dbReference type="NCBI Taxonomy" id="2058085"/>
    <lineage>
        <taxon>Bacteria</taxon>
        <taxon>Pseudomonadati</taxon>
        <taxon>Pseudomonadota</taxon>
        <taxon>Gammaproteobacteria</taxon>
        <taxon>Lysobacterales</taxon>
        <taxon>Lysobacteraceae</taxon>
        <taxon>Arenimonas</taxon>
    </lineage>
</organism>
<dbReference type="RefSeq" id="WP_106990884.1">
    <property type="nucleotide sequence ID" value="NZ_JAVEVW010000163.1"/>
</dbReference>
<dbReference type="AlphaFoldDB" id="A0A2P6M7H1"/>
<gene>
    <name evidence="2" type="ORF">C6N40_10000</name>
</gene>
<name>A0A2P6M7H1_9GAMM</name>
<dbReference type="Pfam" id="PF11617">
    <property type="entry name" value="Cu-binding_MopE"/>
    <property type="match status" value="2"/>
</dbReference>
<protein>
    <submittedName>
        <fullName evidence="2">Uncharacterized protein</fullName>
    </submittedName>
</protein>
<reference evidence="2 3" key="1">
    <citation type="submission" date="2018-03" db="EMBL/GenBank/DDBJ databases">
        <title>Arenimonas caeni sp. nov., isolated from activated sludge.</title>
        <authorList>
            <person name="Liu H."/>
        </authorList>
    </citation>
    <scope>NUCLEOTIDE SEQUENCE [LARGE SCALE GENOMIC DNA]</scope>
    <source>
        <strain evidence="3">z29</strain>
    </source>
</reference>
<evidence type="ECO:0000256" key="1">
    <source>
        <dbReference type="SAM" id="MobiDB-lite"/>
    </source>
</evidence>